<keyword evidence="7" id="KW-1185">Reference proteome</keyword>
<evidence type="ECO:0000313" key="7">
    <source>
        <dbReference type="Proteomes" id="UP000190037"/>
    </source>
</evidence>
<dbReference type="Gene3D" id="3.40.50.1820">
    <property type="entry name" value="alpha/beta hydrolase"/>
    <property type="match status" value="1"/>
</dbReference>
<dbReference type="Proteomes" id="UP000190037">
    <property type="component" value="Unassembled WGS sequence"/>
</dbReference>
<dbReference type="Pfam" id="PF08386">
    <property type="entry name" value="Abhydrolase_4"/>
    <property type="match status" value="1"/>
</dbReference>
<evidence type="ECO:0000256" key="3">
    <source>
        <dbReference type="ARBA" id="ARBA00022801"/>
    </source>
</evidence>
<dbReference type="PANTHER" id="PTHR43248">
    <property type="entry name" value="2-SUCCINYL-6-HYDROXY-2,4-CYCLOHEXADIENE-1-CARBOXYLATE SYNTHASE"/>
    <property type="match status" value="1"/>
</dbReference>
<gene>
    <name evidence="6" type="ORF">B4N89_21285</name>
</gene>
<dbReference type="InterPro" id="IPR051601">
    <property type="entry name" value="Serine_prot/Carboxylest_S33"/>
</dbReference>
<proteinExistence type="inferred from homology"/>
<dbReference type="PANTHER" id="PTHR43248:SF29">
    <property type="entry name" value="TRIPEPTIDYL AMINOPEPTIDASE"/>
    <property type="match status" value="1"/>
</dbReference>
<dbReference type="GO" id="GO:0016787">
    <property type="term" value="F:hydrolase activity"/>
    <property type="evidence" value="ECO:0007669"/>
    <property type="project" value="UniProtKB-KW"/>
</dbReference>
<sequence>MVTRAVRALLAGALTAAVLTAAPAPARASTEPIAWGDCPTGTAPGERCGSIGAPLDHTRPDGARIRVGVSRVPATGSRAEYQGVLVVNFGGPGASSVGSMAALAGGLPERLRRAYDLIGFDLRGRGTSTRVTCTDPVTFGRAPRPDPAVPAGRAAHLAATRAFADGCRASAPDLLPHLTTRDIARDLDLVRAAFGAERLSILGYSYGSYLGAVYGQLFPRRVHRMLLDSVVDPTEVWYGTGFLQARAFSARQRDWAGWAADRDDRYHLGTSAARVLATWDVLRARLVARPADGVFGGVELDQFTIGSLYTDRDWPRLAGALADYASGDPAALVKSRRAATGEEVNFESVFQTVSCADAPFPADERVFEADMVRLRARYGALGAAIASPGACLYLQTNTAPPTRIDGAGLPGVLLIQSVGDPATPYEGALRMHEALPSSRLLTVRGNGNHGHYLVDGPCVDDRATGYLVDGTLPAHDIECDAAASEGPVTRRPGVPRLPR</sequence>
<evidence type="ECO:0000313" key="6">
    <source>
        <dbReference type="EMBL" id="OPC83135.1"/>
    </source>
</evidence>
<dbReference type="InterPro" id="IPR029058">
    <property type="entry name" value="AB_hydrolase_fold"/>
</dbReference>
<reference evidence="6 7" key="1">
    <citation type="submission" date="2017-03" db="EMBL/GenBank/DDBJ databases">
        <title>Draft genome sequence of Streptomyces scabrisporus NF3, endophyte isolated from Amphipterygium adstringens.</title>
        <authorList>
            <person name="Vazquez M."/>
            <person name="Ceapa C.D."/>
            <person name="Rodriguez Luna D."/>
            <person name="Sanchez Esquivel S."/>
        </authorList>
    </citation>
    <scope>NUCLEOTIDE SEQUENCE [LARGE SCALE GENOMIC DNA]</scope>
    <source>
        <strain evidence="6 7">NF3</strain>
    </source>
</reference>
<dbReference type="SUPFAM" id="SSF53474">
    <property type="entry name" value="alpha/beta-Hydrolases"/>
    <property type="match status" value="1"/>
</dbReference>
<comment type="caution">
    <text evidence="6">The sequence shown here is derived from an EMBL/GenBank/DDBJ whole genome shotgun (WGS) entry which is preliminary data.</text>
</comment>
<protein>
    <recommendedName>
        <fullName evidence="5">Peptidase S33 tripeptidyl aminopeptidase-like C-terminal domain-containing protein</fullName>
    </recommendedName>
</protein>
<feature type="domain" description="Peptidase S33 tripeptidyl aminopeptidase-like C-terminal" evidence="5">
    <location>
        <begin position="388"/>
        <end position="479"/>
    </location>
</feature>
<evidence type="ECO:0000256" key="2">
    <source>
        <dbReference type="ARBA" id="ARBA00022729"/>
    </source>
</evidence>
<evidence type="ECO:0000256" key="1">
    <source>
        <dbReference type="ARBA" id="ARBA00010088"/>
    </source>
</evidence>
<dbReference type="AlphaFoldDB" id="A0A1T3P2E4"/>
<evidence type="ECO:0000259" key="5">
    <source>
        <dbReference type="Pfam" id="PF08386"/>
    </source>
</evidence>
<keyword evidence="3" id="KW-0378">Hydrolase</keyword>
<dbReference type="EMBL" id="MWQN01000001">
    <property type="protein sequence ID" value="OPC83135.1"/>
    <property type="molecule type" value="Genomic_DNA"/>
</dbReference>
<dbReference type="InterPro" id="IPR013595">
    <property type="entry name" value="Pept_S33_TAP-like_C"/>
</dbReference>
<feature type="chain" id="PRO_5010546402" description="Peptidase S33 tripeptidyl aminopeptidase-like C-terminal domain-containing protein" evidence="4">
    <location>
        <begin position="29"/>
        <end position="499"/>
    </location>
</feature>
<dbReference type="STRING" id="159449.B4N89_21285"/>
<keyword evidence="2 4" id="KW-0732">Signal</keyword>
<accession>A0A1T3P2E4</accession>
<organism evidence="6 7">
    <name type="scientific">Embleya scabrispora</name>
    <dbReference type="NCBI Taxonomy" id="159449"/>
    <lineage>
        <taxon>Bacteria</taxon>
        <taxon>Bacillati</taxon>
        <taxon>Actinomycetota</taxon>
        <taxon>Actinomycetes</taxon>
        <taxon>Kitasatosporales</taxon>
        <taxon>Streptomycetaceae</taxon>
        <taxon>Embleya</taxon>
    </lineage>
</organism>
<name>A0A1T3P2E4_9ACTN</name>
<comment type="similarity">
    <text evidence="1">Belongs to the peptidase S33 family.</text>
</comment>
<feature type="signal peptide" evidence="4">
    <location>
        <begin position="1"/>
        <end position="28"/>
    </location>
</feature>
<evidence type="ECO:0000256" key="4">
    <source>
        <dbReference type="SAM" id="SignalP"/>
    </source>
</evidence>